<name>A0AAD3DG44_9CHLO</name>
<comment type="subcellular location">
    <subcellularLocation>
        <location evidence="1">Cytoplasm</location>
        <location evidence="1">Cytoskeleton</location>
        <location evidence="1">Cilium axoneme</location>
    </subcellularLocation>
</comment>
<keyword evidence="3" id="KW-1185">Reference proteome</keyword>
<dbReference type="EMBL" id="BMAR01000001">
    <property type="protein sequence ID" value="GFR41186.1"/>
    <property type="molecule type" value="Genomic_DNA"/>
</dbReference>
<evidence type="ECO:0000313" key="3">
    <source>
        <dbReference type="Proteomes" id="UP001054857"/>
    </source>
</evidence>
<dbReference type="AlphaFoldDB" id="A0AAD3DG44"/>
<gene>
    <name evidence="2" type="ORF">Agub_g1855</name>
</gene>
<evidence type="ECO:0000313" key="2">
    <source>
        <dbReference type="EMBL" id="GFR41186.1"/>
    </source>
</evidence>
<dbReference type="GO" id="GO:0005930">
    <property type="term" value="C:axoneme"/>
    <property type="evidence" value="ECO:0007669"/>
    <property type="project" value="UniProtKB-SubCell"/>
</dbReference>
<reference evidence="2 3" key="1">
    <citation type="journal article" date="2021" name="Sci. Rep.">
        <title>Genome sequencing of the multicellular alga Astrephomene provides insights into convergent evolution of germ-soma differentiation.</title>
        <authorList>
            <person name="Yamashita S."/>
            <person name="Yamamoto K."/>
            <person name="Matsuzaki R."/>
            <person name="Suzuki S."/>
            <person name="Yamaguchi H."/>
            <person name="Hirooka S."/>
            <person name="Minakuchi Y."/>
            <person name="Miyagishima S."/>
            <person name="Kawachi M."/>
            <person name="Toyoda A."/>
            <person name="Nozaki H."/>
        </authorList>
    </citation>
    <scope>NUCLEOTIDE SEQUENCE [LARGE SCALE GENOMIC DNA]</scope>
    <source>
        <strain evidence="2 3">NIES-4017</strain>
    </source>
</reference>
<accession>A0AAD3DG44</accession>
<dbReference type="SUPFAM" id="SSF52058">
    <property type="entry name" value="L domain-like"/>
    <property type="match status" value="1"/>
</dbReference>
<protein>
    <submittedName>
        <fullName evidence="2">Uncharacterized protein</fullName>
    </submittedName>
</protein>
<dbReference type="InterPro" id="IPR032675">
    <property type="entry name" value="LRR_dom_sf"/>
</dbReference>
<evidence type="ECO:0000256" key="1">
    <source>
        <dbReference type="ARBA" id="ARBA00004430"/>
    </source>
</evidence>
<sequence length="655" mass="70436">MESCKVAAPRQRQHNFPDVLRELSIPAKDFLVQQLEKHSIRALRLTCRQLRDAIDSSVRQITVWIKSEDADTWTAGRLPSVARWPRCNTVCMVSHLDLPNVLDSAGLFTLPFTKMSLNARRQITSLTLSSHDYMSGAETVVALLAHRLPGLRELDLKQLHGVSNERLHLRTMYCSLACLPHLERLVLSSGAALACLDALAGSPLKYLHVCRSHCGRAMPGKQHIDASKLRGLSLLRELRELTLSDCHFEGNGNETSCSPPQLLLRSLPASLERLWLRRCSASGCPRHNVNLLVLLKARRMTSVDLAPASEQHRRGYEVVSLEQLAVELSQGLLAGLLAGPQQPLPLQLLRIGQLQLSGSRATVLDEARLGNLKRALQRCFTRVEVGAVWVDNDAPAAAVLQGLEVLGAPEHLDVGLPQLPCFFIQSIRVAVTAPLGGQPLLAGAAAQHPPHKASLPSAVEVARAAAQRLAAAGTLVTAVGEGASDYASGGAGARPAGHVRLVDGKLALLLRGSLMALVTQDAHVLSGWVQLLQERVNGAVGGGYRCELQCQGLPGAAAAILACRHEVVAEVVQAVVSLARAAEGALSLQVVMLRPPGNMTGGSLYDLPEVLFTHALQEVVQEAWDAAAEADEGISVGRRRLEWLLEISGKVTLAP</sequence>
<organism evidence="2 3">
    <name type="scientific">Astrephomene gubernaculifera</name>
    <dbReference type="NCBI Taxonomy" id="47775"/>
    <lineage>
        <taxon>Eukaryota</taxon>
        <taxon>Viridiplantae</taxon>
        <taxon>Chlorophyta</taxon>
        <taxon>core chlorophytes</taxon>
        <taxon>Chlorophyceae</taxon>
        <taxon>CS clade</taxon>
        <taxon>Chlamydomonadales</taxon>
        <taxon>Astrephomenaceae</taxon>
        <taxon>Astrephomene</taxon>
    </lineage>
</organism>
<dbReference type="Gene3D" id="3.80.10.10">
    <property type="entry name" value="Ribonuclease Inhibitor"/>
    <property type="match status" value="1"/>
</dbReference>
<proteinExistence type="predicted"/>
<comment type="caution">
    <text evidence="2">The sequence shown here is derived from an EMBL/GenBank/DDBJ whole genome shotgun (WGS) entry which is preliminary data.</text>
</comment>
<dbReference type="Proteomes" id="UP001054857">
    <property type="component" value="Unassembled WGS sequence"/>
</dbReference>